<dbReference type="InterPro" id="IPR014966">
    <property type="entry name" value="FRG-dom"/>
</dbReference>
<organism evidence="2 3">
    <name type="scientific">Vibrio cholerae</name>
    <dbReference type="NCBI Taxonomy" id="666"/>
    <lineage>
        <taxon>Bacteria</taxon>
        <taxon>Pseudomonadati</taxon>
        <taxon>Pseudomonadota</taxon>
        <taxon>Gammaproteobacteria</taxon>
        <taxon>Vibrionales</taxon>
        <taxon>Vibrionaceae</taxon>
        <taxon>Vibrio</taxon>
    </lineage>
</organism>
<dbReference type="EMBL" id="VSGZ01000041">
    <property type="protein sequence ID" value="TXY90213.1"/>
    <property type="molecule type" value="Genomic_DNA"/>
</dbReference>
<evidence type="ECO:0000313" key="2">
    <source>
        <dbReference type="EMBL" id="TXY90213.1"/>
    </source>
</evidence>
<sequence length="254" mass="29112">MREYKISSVSEYVSHIEKLAGYGDYWFRGVPRTSQTPQPGIIWRGLHDDEGSLEHHFLVGYKAYLDNSNLNSWEIFALMQHHGLPTRLLDWSESALVALFFALTSDSSFNGYRCVWVLDPFALNHKTIGQRKIYCPSAMKNRNINHTNLDGYLPPNLNPLSSGNTPTKPIAIQSSQHIKRVSSQKGCFTVHGTNPEHIGTYLSESEDFHMIKIDARSMEKRKEMLSVLEMMGIDEEFIFQDLDSLCEKIKRVWA</sequence>
<comment type="caution">
    <text evidence="2">The sequence shown here is derived from an EMBL/GenBank/DDBJ whole genome shotgun (WGS) entry which is preliminary data.</text>
</comment>
<dbReference type="RefSeq" id="WP_002021942.1">
    <property type="nucleotide sequence ID" value="NZ_JAUPDP010000041.1"/>
</dbReference>
<name>A0A8B5ZH09_VIBCL</name>
<dbReference type="Proteomes" id="UP000323583">
    <property type="component" value="Unassembled WGS sequence"/>
</dbReference>
<gene>
    <name evidence="2" type="ORF">FXE67_15560</name>
</gene>
<feature type="domain" description="FRG" evidence="1">
    <location>
        <begin position="21"/>
        <end position="116"/>
    </location>
</feature>
<dbReference type="AlphaFoldDB" id="A0A8B5ZH09"/>
<dbReference type="SMART" id="SM00901">
    <property type="entry name" value="FRG"/>
    <property type="match status" value="1"/>
</dbReference>
<protein>
    <submittedName>
        <fullName evidence="2">FRG domain-containing protein</fullName>
    </submittedName>
</protein>
<dbReference type="Pfam" id="PF08867">
    <property type="entry name" value="FRG"/>
    <property type="match status" value="1"/>
</dbReference>
<evidence type="ECO:0000259" key="1">
    <source>
        <dbReference type="SMART" id="SM00901"/>
    </source>
</evidence>
<proteinExistence type="predicted"/>
<evidence type="ECO:0000313" key="3">
    <source>
        <dbReference type="Proteomes" id="UP000323583"/>
    </source>
</evidence>
<accession>A0A8B5ZH09</accession>
<reference evidence="2 3" key="1">
    <citation type="submission" date="2019-06" db="EMBL/GenBank/DDBJ databases">
        <title>Vibrio cholerae phylogeny based on whole-genome sequencing reveals genetic diversity and population strucutre.</title>
        <authorList>
            <person name="Zhiqiu Y."/>
            <person name="Bin L."/>
            <person name="Lingyan J."/>
        </authorList>
    </citation>
    <scope>NUCLEOTIDE SEQUENCE [LARGE SCALE GENOMIC DNA]</scope>
    <source>
        <strain evidence="2 3">N2768</strain>
    </source>
</reference>